<keyword evidence="1" id="KW-0732">Signal</keyword>
<dbReference type="OrthoDB" id="6476276at2"/>
<keyword evidence="1" id="KW-0564">Palmitate</keyword>
<evidence type="ECO:0000313" key="3">
    <source>
        <dbReference type="EMBL" id="SFN41943.1"/>
    </source>
</evidence>
<feature type="region of interest" description="Disordered" evidence="2">
    <location>
        <begin position="24"/>
        <end position="51"/>
    </location>
</feature>
<dbReference type="Gene3D" id="3.40.1000.10">
    <property type="entry name" value="Mog1/PsbP, alpha/beta/alpha sandwich"/>
    <property type="match status" value="1"/>
</dbReference>
<dbReference type="RefSeq" id="WP_092878135.1">
    <property type="nucleotide sequence ID" value="NZ_FOVC01000007.1"/>
</dbReference>
<keyword evidence="1" id="KW-0449">Lipoprotein</keyword>
<evidence type="ECO:0000256" key="1">
    <source>
        <dbReference type="HAMAP-Rule" id="MF_02248"/>
    </source>
</evidence>
<dbReference type="AlphaFoldDB" id="A0A1I4YVZ6"/>
<dbReference type="InterPro" id="IPR014894">
    <property type="entry name" value="DcrB/EagT6"/>
</dbReference>
<protein>
    <recommendedName>
        <fullName evidence="1">Inner membrane lipoprotein DcrB</fullName>
    </recommendedName>
</protein>
<dbReference type="Proteomes" id="UP000242222">
    <property type="component" value="Unassembled WGS sequence"/>
</dbReference>
<comment type="subcellular location">
    <subcellularLocation>
        <location evidence="1">Cell membrane</location>
        <topology evidence="1">Lipid-anchor</topology>
        <orientation evidence="1">Periplasmic side</orientation>
    </subcellularLocation>
</comment>
<keyword evidence="1" id="KW-0472">Membrane</keyword>
<dbReference type="HAMAP" id="MF_02248">
    <property type="entry name" value="DcrB"/>
    <property type="match status" value="1"/>
</dbReference>
<dbReference type="EMBL" id="FOVC01000007">
    <property type="protein sequence ID" value="SFN41943.1"/>
    <property type="molecule type" value="Genomic_DNA"/>
</dbReference>
<reference evidence="4" key="1">
    <citation type="submission" date="2016-10" db="EMBL/GenBank/DDBJ databases">
        <authorList>
            <person name="Varghese N."/>
            <person name="Submissions S."/>
        </authorList>
    </citation>
    <scope>NUCLEOTIDE SEQUENCE [LARGE SCALE GENOMIC DNA]</scope>
    <source>
        <strain evidence="4">N6PO6</strain>
    </source>
</reference>
<sequence>MRNLLKYAGIGLLVVGLAGCDGKSDKVGGDSSSTSSSTNTSTSTNSSQSAQTVSLLNGKLSFTLPEGLSDKSDKLATQASNMHVYADNSQQRTIIVLIGDNSHQNLDVFTQRLEKEQRNRDPQLQVISNKALTLDGHPAQELITVISANNQTNLSSIILAKLDDRVMTMQISLPAGNQQLAQNEAQKVVDSLKLK</sequence>
<keyword evidence="4" id="KW-1185">Reference proteome</keyword>
<evidence type="ECO:0000256" key="2">
    <source>
        <dbReference type="SAM" id="MobiDB-lite"/>
    </source>
</evidence>
<dbReference type="GO" id="GO:0005886">
    <property type="term" value="C:plasma membrane"/>
    <property type="evidence" value="ECO:0007669"/>
    <property type="project" value="UniProtKB-SubCell"/>
</dbReference>
<evidence type="ECO:0000313" key="4">
    <source>
        <dbReference type="Proteomes" id="UP000242222"/>
    </source>
</evidence>
<gene>
    <name evidence="1" type="primary">dcrB</name>
    <name evidence="3" type="ORF">SAMN05216516_10756</name>
</gene>
<dbReference type="PROSITE" id="PS51257">
    <property type="entry name" value="PROKAR_LIPOPROTEIN"/>
    <property type="match status" value="1"/>
</dbReference>
<organism evidence="3 4">
    <name type="scientific">Izhakiella capsodis</name>
    <dbReference type="NCBI Taxonomy" id="1367852"/>
    <lineage>
        <taxon>Bacteria</taxon>
        <taxon>Pseudomonadati</taxon>
        <taxon>Pseudomonadota</taxon>
        <taxon>Gammaproteobacteria</taxon>
        <taxon>Enterobacterales</taxon>
        <taxon>Erwiniaceae</taxon>
        <taxon>Izhakiella</taxon>
    </lineage>
</organism>
<dbReference type="STRING" id="1367852.SAMN05216516_10756"/>
<keyword evidence="1" id="KW-1003">Cell membrane</keyword>
<feature type="compositionally biased region" description="Low complexity" evidence="2">
    <location>
        <begin position="29"/>
        <end position="51"/>
    </location>
</feature>
<proteinExistence type="inferred from homology"/>
<dbReference type="NCBIfam" id="NF008627">
    <property type="entry name" value="PRK11615.1"/>
    <property type="match status" value="1"/>
</dbReference>
<comment type="function">
    <text evidence="1">Plays a role in cell envelope biogenesis, maintenance of cell envelope integrity and membrane homeostasis. Essential for lipoprotein maturation under conditions where membrane fluidity may be altered.</text>
</comment>
<dbReference type="InterPro" id="IPR046406">
    <property type="entry name" value="DcrB"/>
</dbReference>
<dbReference type="Pfam" id="PF08786">
    <property type="entry name" value="DcrB"/>
    <property type="match status" value="1"/>
</dbReference>
<accession>A0A1I4YVZ6</accession>
<name>A0A1I4YVZ6_9GAMM</name>
<comment type="similarity">
    <text evidence="1">Belongs to the DcrB family.</text>
</comment>